<keyword evidence="2" id="KW-1185">Reference proteome</keyword>
<dbReference type="RefSeq" id="WP_321398709.1">
    <property type="nucleotide sequence ID" value="NZ_CP139487.1"/>
</dbReference>
<evidence type="ECO:0000313" key="1">
    <source>
        <dbReference type="EMBL" id="WPU66469.1"/>
    </source>
</evidence>
<protein>
    <recommendedName>
        <fullName evidence="3">Metallothionein</fullName>
    </recommendedName>
</protein>
<accession>A0AAX4HT12</accession>
<dbReference type="Proteomes" id="UP001324634">
    <property type="component" value="Chromosome"/>
</dbReference>
<reference evidence="1 2" key="1">
    <citation type="submission" date="2023-11" db="EMBL/GenBank/DDBJ databases">
        <title>Peredibacter starrii A3.12.</title>
        <authorList>
            <person name="Mitchell R.J."/>
        </authorList>
    </citation>
    <scope>NUCLEOTIDE SEQUENCE [LARGE SCALE GENOMIC DNA]</scope>
    <source>
        <strain evidence="1 2">A3.12</strain>
    </source>
</reference>
<dbReference type="EMBL" id="CP139487">
    <property type="protein sequence ID" value="WPU66469.1"/>
    <property type="molecule type" value="Genomic_DNA"/>
</dbReference>
<evidence type="ECO:0008006" key="3">
    <source>
        <dbReference type="Google" id="ProtNLM"/>
    </source>
</evidence>
<proteinExistence type="predicted"/>
<dbReference type="AlphaFoldDB" id="A0AAX4HT12"/>
<gene>
    <name evidence="1" type="ORF">SOO65_06890</name>
</gene>
<sequence>MERCDKCGNAYHNAFHVEMQGKQYTFDSFECAIAMLAPVCECCGTQIIGHGMENGDQLFCCAGCARQFGVTQLKDHVDQLQP</sequence>
<evidence type="ECO:0000313" key="2">
    <source>
        <dbReference type="Proteomes" id="UP001324634"/>
    </source>
</evidence>
<dbReference type="KEGG" id="psti:SOO65_06890"/>
<name>A0AAX4HT12_9BACT</name>
<organism evidence="1 2">
    <name type="scientific">Peredibacter starrii</name>
    <dbReference type="NCBI Taxonomy" id="28202"/>
    <lineage>
        <taxon>Bacteria</taxon>
        <taxon>Pseudomonadati</taxon>
        <taxon>Bdellovibrionota</taxon>
        <taxon>Bacteriovoracia</taxon>
        <taxon>Bacteriovoracales</taxon>
        <taxon>Bacteriovoracaceae</taxon>
        <taxon>Peredibacter</taxon>
    </lineage>
</organism>